<sequence length="373" mass="43330">MKTFSKPYTKNQNINTRPEVELLLSCARTQIDDERAQRIKSLVKEDIDWQYLIATAYRHKLMPLLYNSLNKICANAVPNEAFNQLRELFQRNAQRNLFLSGELLKILGLLKERGIVALPYKGQVLATAIYGNLALRQSGDLDVMVQQPDVLEFKEVLLSLGYQPEIKLTPSQERAFLQAKTEHSYNFFNQDKAILLEIHWRIAPKYTCPIEAKDLWDKLEPFAFFGTTIPNLSLEDWLPILCVHGSRHRWEVVGWLADIAELIRNHPGINWEKVIAQSNKFGCRRILFLGLFLVNELLGVSIPTEVWQRIKADSEVTSLADSVCKDFFPETDAPERFLTTTIYQIRVRERLQDKLLYLESFLLWLRTRENTFS</sequence>
<dbReference type="SUPFAM" id="SSF81301">
    <property type="entry name" value="Nucleotidyltransferase"/>
    <property type="match status" value="1"/>
</dbReference>
<dbReference type="InterPro" id="IPR039498">
    <property type="entry name" value="NTP_transf_5"/>
</dbReference>
<dbReference type="Pfam" id="PF14907">
    <property type="entry name" value="NTP_transf_5"/>
    <property type="match status" value="1"/>
</dbReference>
<protein>
    <submittedName>
        <fullName evidence="1">Nucleotidyltransferase family protein</fullName>
    </submittedName>
</protein>
<evidence type="ECO:0000313" key="1">
    <source>
        <dbReference type="EMBL" id="NEU76657.1"/>
    </source>
</evidence>
<dbReference type="GO" id="GO:0016740">
    <property type="term" value="F:transferase activity"/>
    <property type="evidence" value="ECO:0007669"/>
    <property type="project" value="UniProtKB-KW"/>
</dbReference>
<reference evidence="1 2" key="1">
    <citation type="journal article" date="2015" name="Genome Announc.">
        <title>Draft Genome Sequence of Cyanobacterium Hassallia byssoidea Strain VB512170, Isolated from Monuments in India.</title>
        <authorList>
            <person name="Singh D."/>
            <person name="Chandrababunaidu M.M."/>
            <person name="Panda A."/>
            <person name="Sen D."/>
            <person name="Bhattacharyya S."/>
            <person name="Adhikary S.P."/>
            <person name="Tripathy S."/>
        </authorList>
    </citation>
    <scope>NUCLEOTIDE SEQUENCE [LARGE SCALE GENOMIC DNA]</scope>
    <source>
        <strain evidence="1 2">VB512170</strain>
    </source>
</reference>
<evidence type="ECO:0000313" key="2">
    <source>
        <dbReference type="Proteomes" id="UP000031549"/>
    </source>
</evidence>
<gene>
    <name evidence="1" type="ORF">PI95_030150</name>
</gene>
<comment type="caution">
    <text evidence="1">The sequence shown here is derived from an EMBL/GenBank/DDBJ whole genome shotgun (WGS) entry which is preliminary data.</text>
</comment>
<dbReference type="EMBL" id="JTCM02000123">
    <property type="protein sequence ID" value="NEU76657.1"/>
    <property type="molecule type" value="Genomic_DNA"/>
</dbReference>
<dbReference type="AlphaFoldDB" id="A0A846HGN9"/>
<name>A0A846HGN9_9CYAN</name>
<dbReference type="RefSeq" id="WP_039752887.1">
    <property type="nucleotide sequence ID" value="NZ_JTCM02000123.1"/>
</dbReference>
<proteinExistence type="predicted"/>
<dbReference type="InterPro" id="IPR043519">
    <property type="entry name" value="NT_sf"/>
</dbReference>
<keyword evidence="2" id="KW-1185">Reference proteome</keyword>
<accession>A0A846HGN9</accession>
<keyword evidence="1" id="KW-0808">Transferase</keyword>
<organism evidence="1 2">
    <name type="scientific">Hassallia byssoidea VB512170</name>
    <dbReference type="NCBI Taxonomy" id="1304833"/>
    <lineage>
        <taxon>Bacteria</taxon>
        <taxon>Bacillati</taxon>
        <taxon>Cyanobacteriota</taxon>
        <taxon>Cyanophyceae</taxon>
        <taxon>Nostocales</taxon>
        <taxon>Tolypothrichaceae</taxon>
        <taxon>Hassallia</taxon>
    </lineage>
</organism>
<dbReference type="Proteomes" id="UP000031549">
    <property type="component" value="Unassembled WGS sequence"/>
</dbReference>